<dbReference type="GO" id="GO:1990904">
    <property type="term" value="C:ribonucleoprotein complex"/>
    <property type="evidence" value="ECO:0007669"/>
    <property type="project" value="UniProtKB-KW"/>
</dbReference>
<accession>A0A1F6BZZ5</accession>
<evidence type="ECO:0000256" key="3">
    <source>
        <dbReference type="ARBA" id="ARBA00022884"/>
    </source>
</evidence>
<dbReference type="InterPro" id="IPR020070">
    <property type="entry name" value="Ribosomal_bL9_N"/>
</dbReference>
<dbReference type="PANTHER" id="PTHR21368">
    <property type="entry name" value="50S RIBOSOMAL PROTEIN L9"/>
    <property type="match status" value="1"/>
</dbReference>
<evidence type="ECO:0000256" key="8">
    <source>
        <dbReference type="SAM" id="MobiDB-lite"/>
    </source>
</evidence>
<evidence type="ECO:0000259" key="10">
    <source>
        <dbReference type="Pfam" id="PF03948"/>
    </source>
</evidence>
<dbReference type="InterPro" id="IPR036791">
    <property type="entry name" value="Ribosomal_bL9_C_sf"/>
</dbReference>
<name>A0A1F6BZZ5_9BACT</name>
<dbReference type="EMBL" id="MFKK01000001">
    <property type="protein sequence ID" value="OGG42515.1"/>
    <property type="molecule type" value="Genomic_DNA"/>
</dbReference>
<evidence type="ECO:0000256" key="5">
    <source>
        <dbReference type="ARBA" id="ARBA00023274"/>
    </source>
</evidence>
<feature type="region of interest" description="Disordered" evidence="8">
    <location>
        <begin position="49"/>
        <end position="69"/>
    </location>
</feature>
<evidence type="ECO:0000256" key="1">
    <source>
        <dbReference type="ARBA" id="ARBA00010605"/>
    </source>
</evidence>
<evidence type="ECO:0000256" key="7">
    <source>
        <dbReference type="HAMAP-Rule" id="MF_00503"/>
    </source>
</evidence>
<dbReference type="Gene3D" id="3.10.430.100">
    <property type="entry name" value="Ribosomal protein L9, C-terminal domain"/>
    <property type="match status" value="1"/>
</dbReference>
<dbReference type="FunFam" id="3.40.5.10:FF:000002">
    <property type="entry name" value="50S ribosomal protein L9"/>
    <property type="match status" value="1"/>
</dbReference>
<dbReference type="Pfam" id="PF01281">
    <property type="entry name" value="Ribosomal_L9_N"/>
    <property type="match status" value="1"/>
</dbReference>
<keyword evidence="4 7" id="KW-0689">Ribosomal protein</keyword>
<keyword evidence="3 7" id="KW-0694">RNA-binding</keyword>
<evidence type="ECO:0000313" key="12">
    <source>
        <dbReference type="Proteomes" id="UP000176996"/>
    </source>
</evidence>
<protein>
    <recommendedName>
        <fullName evidence="6 7">Large ribosomal subunit protein bL9</fullName>
    </recommendedName>
</protein>
<dbReference type="GO" id="GO:0003735">
    <property type="term" value="F:structural constituent of ribosome"/>
    <property type="evidence" value="ECO:0007669"/>
    <property type="project" value="InterPro"/>
</dbReference>
<keyword evidence="5 7" id="KW-0687">Ribonucleoprotein</keyword>
<dbReference type="GO" id="GO:0005840">
    <property type="term" value="C:ribosome"/>
    <property type="evidence" value="ECO:0007669"/>
    <property type="project" value="UniProtKB-KW"/>
</dbReference>
<sequence length="146" mass="16742">MRVILLKDVKNLGKKNEIKNVPDGYARNFLLKQGLVTQATNQSVAEVMEQKRREEEERKKLFEERTEEKGRLEKTTLEYTLRTGEKGEPFGSVSRHEIEESLNKKGFSSIHIKLEKPLKTLGRHEVEVDLGGGVRARLNVEVNANK</sequence>
<keyword evidence="2 7" id="KW-0699">rRNA-binding</keyword>
<dbReference type="HAMAP" id="MF_00503">
    <property type="entry name" value="Ribosomal_bL9"/>
    <property type="match status" value="1"/>
</dbReference>
<dbReference type="Gene3D" id="3.40.5.10">
    <property type="entry name" value="Ribosomal protein L9, N-terminal domain"/>
    <property type="match status" value="1"/>
</dbReference>
<evidence type="ECO:0000259" key="9">
    <source>
        <dbReference type="Pfam" id="PF01281"/>
    </source>
</evidence>
<dbReference type="Pfam" id="PF03948">
    <property type="entry name" value="Ribosomal_L9_C"/>
    <property type="match status" value="1"/>
</dbReference>
<evidence type="ECO:0000256" key="4">
    <source>
        <dbReference type="ARBA" id="ARBA00022980"/>
    </source>
</evidence>
<dbReference type="Proteomes" id="UP000176996">
    <property type="component" value="Unassembled WGS sequence"/>
</dbReference>
<dbReference type="AlphaFoldDB" id="A0A1F6BZZ5"/>
<reference evidence="11 12" key="1">
    <citation type="journal article" date="2016" name="Nat. Commun.">
        <title>Thousands of microbial genomes shed light on interconnected biogeochemical processes in an aquifer system.</title>
        <authorList>
            <person name="Anantharaman K."/>
            <person name="Brown C.T."/>
            <person name="Hug L.A."/>
            <person name="Sharon I."/>
            <person name="Castelle C.J."/>
            <person name="Probst A.J."/>
            <person name="Thomas B.C."/>
            <person name="Singh A."/>
            <person name="Wilkins M.J."/>
            <person name="Karaoz U."/>
            <person name="Brodie E.L."/>
            <person name="Williams K.H."/>
            <person name="Hubbard S.S."/>
            <person name="Banfield J.F."/>
        </authorList>
    </citation>
    <scope>NUCLEOTIDE SEQUENCE [LARGE SCALE GENOMIC DNA]</scope>
</reference>
<evidence type="ECO:0000256" key="6">
    <source>
        <dbReference type="ARBA" id="ARBA00035292"/>
    </source>
</evidence>
<dbReference type="InterPro" id="IPR000244">
    <property type="entry name" value="Ribosomal_bL9"/>
</dbReference>
<comment type="similarity">
    <text evidence="1 7">Belongs to the bacterial ribosomal protein bL9 family.</text>
</comment>
<dbReference type="InterPro" id="IPR020069">
    <property type="entry name" value="Ribosomal_bL9_C"/>
</dbReference>
<organism evidence="11 12">
    <name type="scientific">Candidatus Jorgensenbacteria bacterium RIFCSPLOWO2_01_FULL_45_25b</name>
    <dbReference type="NCBI Taxonomy" id="1798471"/>
    <lineage>
        <taxon>Bacteria</taxon>
        <taxon>Candidatus Joergenseniibacteriota</taxon>
    </lineage>
</organism>
<dbReference type="SUPFAM" id="SSF55653">
    <property type="entry name" value="Ribosomal protein L9 C-domain"/>
    <property type="match status" value="1"/>
</dbReference>
<comment type="caution">
    <text evidence="11">The sequence shown here is derived from an EMBL/GenBank/DDBJ whole genome shotgun (WGS) entry which is preliminary data.</text>
</comment>
<dbReference type="GO" id="GO:0006412">
    <property type="term" value="P:translation"/>
    <property type="evidence" value="ECO:0007669"/>
    <property type="project" value="UniProtKB-UniRule"/>
</dbReference>
<dbReference type="InterPro" id="IPR020594">
    <property type="entry name" value="Ribosomal_bL9_bac/chp"/>
</dbReference>
<proteinExistence type="inferred from homology"/>
<dbReference type="SUPFAM" id="SSF55658">
    <property type="entry name" value="L9 N-domain-like"/>
    <property type="match status" value="1"/>
</dbReference>
<comment type="function">
    <text evidence="7">Binds to the 23S rRNA.</text>
</comment>
<dbReference type="NCBIfam" id="TIGR00158">
    <property type="entry name" value="L9"/>
    <property type="match status" value="1"/>
</dbReference>
<gene>
    <name evidence="7" type="primary">rplI</name>
    <name evidence="11" type="ORF">A3A21_02305</name>
</gene>
<dbReference type="STRING" id="1798471.A3A21_02305"/>
<evidence type="ECO:0000313" key="11">
    <source>
        <dbReference type="EMBL" id="OGG42515.1"/>
    </source>
</evidence>
<evidence type="ECO:0000256" key="2">
    <source>
        <dbReference type="ARBA" id="ARBA00022730"/>
    </source>
</evidence>
<dbReference type="InterPro" id="IPR009027">
    <property type="entry name" value="Ribosomal_bL9/RNase_H1_N"/>
</dbReference>
<feature type="domain" description="Ribosomal protein L9" evidence="9">
    <location>
        <begin position="1"/>
        <end position="46"/>
    </location>
</feature>
<feature type="domain" description="Large ribosomal subunit protein bL9 C-terminal" evidence="10">
    <location>
        <begin position="66"/>
        <end position="143"/>
    </location>
</feature>
<dbReference type="InterPro" id="IPR036935">
    <property type="entry name" value="Ribosomal_bL9_N_sf"/>
</dbReference>
<dbReference type="GO" id="GO:0019843">
    <property type="term" value="F:rRNA binding"/>
    <property type="evidence" value="ECO:0007669"/>
    <property type="project" value="UniProtKB-UniRule"/>
</dbReference>